<keyword evidence="1" id="KW-0812">Transmembrane</keyword>
<organism evidence="2">
    <name type="scientific">Arundo donax</name>
    <name type="common">Giant reed</name>
    <name type="synonym">Donax arundinaceus</name>
    <dbReference type="NCBI Taxonomy" id="35708"/>
    <lineage>
        <taxon>Eukaryota</taxon>
        <taxon>Viridiplantae</taxon>
        <taxon>Streptophyta</taxon>
        <taxon>Embryophyta</taxon>
        <taxon>Tracheophyta</taxon>
        <taxon>Spermatophyta</taxon>
        <taxon>Magnoliopsida</taxon>
        <taxon>Liliopsida</taxon>
        <taxon>Poales</taxon>
        <taxon>Poaceae</taxon>
        <taxon>PACMAD clade</taxon>
        <taxon>Arundinoideae</taxon>
        <taxon>Arundineae</taxon>
        <taxon>Arundo</taxon>
    </lineage>
</organism>
<feature type="transmembrane region" description="Helical" evidence="1">
    <location>
        <begin position="29"/>
        <end position="48"/>
    </location>
</feature>
<sequence>MVDFISVTSQLPLTSCSVASWSSEKSTSILFSMAISLVTFFFISMSVLSPDNFHTNIELTMHVPSVDASVKSLPNLSMRMVRAKSSSDRSQHHPAAKMIPLATSLVSSPHSSGLSNCAACCPPL</sequence>
<dbReference type="AlphaFoldDB" id="A0A0A8ZLX7"/>
<keyword evidence="1" id="KW-0472">Membrane</keyword>
<reference evidence="2" key="2">
    <citation type="journal article" date="2015" name="Data Brief">
        <title>Shoot transcriptome of the giant reed, Arundo donax.</title>
        <authorList>
            <person name="Barrero R.A."/>
            <person name="Guerrero F.D."/>
            <person name="Moolhuijzen P."/>
            <person name="Goolsby J.A."/>
            <person name="Tidwell J."/>
            <person name="Bellgard S.E."/>
            <person name="Bellgard M.I."/>
        </authorList>
    </citation>
    <scope>NUCLEOTIDE SEQUENCE</scope>
    <source>
        <tissue evidence="2">Shoot tissue taken approximately 20 cm above the soil surface</tissue>
    </source>
</reference>
<name>A0A0A8ZLX7_ARUDO</name>
<evidence type="ECO:0000256" key="1">
    <source>
        <dbReference type="SAM" id="Phobius"/>
    </source>
</evidence>
<protein>
    <submittedName>
        <fullName evidence="2">Uncharacterized protein</fullName>
    </submittedName>
</protein>
<keyword evidence="1" id="KW-1133">Transmembrane helix</keyword>
<accession>A0A0A8ZLX7</accession>
<dbReference type="EMBL" id="GBRH01262043">
    <property type="protein sequence ID" value="JAD35852.1"/>
    <property type="molecule type" value="Transcribed_RNA"/>
</dbReference>
<proteinExistence type="predicted"/>
<reference evidence="2" key="1">
    <citation type="submission" date="2014-09" db="EMBL/GenBank/DDBJ databases">
        <authorList>
            <person name="Magalhaes I.L.F."/>
            <person name="Oliveira U."/>
            <person name="Santos F.R."/>
            <person name="Vidigal T.H.D.A."/>
            <person name="Brescovit A.D."/>
            <person name="Santos A.J."/>
        </authorList>
    </citation>
    <scope>NUCLEOTIDE SEQUENCE</scope>
    <source>
        <tissue evidence="2">Shoot tissue taken approximately 20 cm above the soil surface</tissue>
    </source>
</reference>
<evidence type="ECO:0000313" key="2">
    <source>
        <dbReference type="EMBL" id="JAD35852.1"/>
    </source>
</evidence>